<evidence type="ECO:0000259" key="4">
    <source>
        <dbReference type="Pfam" id="PF01408"/>
    </source>
</evidence>
<evidence type="ECO:0000256" key="1">
    <source>
        <dbReference type="ARBA" id="ARBA00023002"/>
    </source>
</evidence>
<dbReference type="InterPro" id="IPR055170">
    <property type="entry name" value="GFO_IDH_MocA-like_dom"/>
</dbReference>
<dbReference type="PANTHER" id="PTHR43593:SF1">
    <property type="entry name" value="INOSITOL 2-DEHYDROGENASE"/>
    <property type="match status" value="1"/>
</dbReference>
<dbReference type="GO" id="GO:0050112">
    <property type="term" value="F:inositol 2-dehydrogenase (NAD+) activity"/>
    <property type="evidence" value="ECO:0007669"/>
    <property type="project" value="UniProtKB-UniRule"/>
</dbReference>
<dbReference type="SUPFAM" id="SSF55347">
    <property type="entry name" value="Glyceraldehyde-3-phosphate dehydrogenase-like, C-terminal domain"/>
    <property type="match status" value="1"/>
</dbReference>
<dbReference type="PANTHER" id="PTHR43593">
    <property type="match status" value="1"/>
</dbReference>
<dbReference type="Pfam" id="PF01408">
    <property type="entry name" value="GFO_IDH_MocA"/>
    <property type="match status" value="1"/>
</dbReference>
<proteinExistence type="inferred from homology"/>
<evidence type="ECO:0000313" key="6">
    <source>
        <dbReference type="EMBL" id="SDB23036.1"/>
    </source>
</evidence>
<dbReference type="SUPFAM" id="SSF51735">
    <property type="entry name" value="NAD(P)-binding Rossmann-fold domains"/>
    <property type="match status" value="1"/>
</dbReference>
<comment type="similarity">
    <text evidence="3">Belongs to the Gfo/Idh/MocA family.</text>
</comment>
<keyword evidence="2 3" id="KW-0520">NAD</keyword>
<comment type="subunit">
    <text evidence="3">Homotetramer.</text>
</comment>
<dbReference type="Gene3D" id="3.40.50.720">
    <property type="entry name" value="NAD(P)-binding Rossmann-like Domain"/>
    <property type="match status" value="1"/>
</dbReference>
<gene>
    <name evidence="3" type="primary">iolG</name>
    <name evidence="6" type="ORF">SAMN02982931_01744</name>
</gene>
<dbReference type="Proteomes" id="UP000199071">
    <property type="component" value="Unassembled WGS sequence"/>
</dbReference>
<dbReference type="Gene3D" id="3.30.360.10">
    <property type="entry name" value="Dihydrodipicolinate Reductase, domain 2"/>
    <property type="match status" value="1"/>
</dbReference>
<keyword evidence="7" id="KW-1185">Reference proteome</keyword>
<reference evidence="6 7" key="1">
    <citation type="submission" date="2016-10" db="EMBL/GenBank/DDBJ databases">
        <authorList>
            <person name="de Groot N.N."/>
        </authorList>
    </citation>
    <scope>NUCLEOTIDE SEQUENCE [LARGE SCALE GENOMIC DNA]</scope>
    <source>
        <strain evidence="6 7">ATCC 35022</strain>
    </source>
</reference>
<evidence type="ECO:0000256" key="3">
    <source>
        <dbReference type="HAMAP-Rule" id="MF_01671"/>
    </source>
</evidence>
<feature type="domain" description="GFO/IDH/MocA-like oxidoreductase" evidence="5">
    <location>
        <begin position="131"/>
        <end position="244"/>
    </location>
</feature>
<dbReference type="RefSeq" id="WP_090876020.1">
    <property type="nucleotide sequence ID" value="NZ_FMXQ01000003.1"/>
</dbReference>
<dbReference type="STRING" id="665467.SAMN02982931_01744"/>
<dbReference type="InterPro" id="IPR050424">
    <property type="entry name" value="Gfo-Idh-MocA_inositol_DH"/>
</dbReference>
<dbReference type="AlphaFoldDB" id="A0A1G6BR07"/>
<dbReference type="GO" id="GO:0000166">
    <property type="term" value="F:nucleotide binding"/>
    <property type="evidence" value="ECO:0007669"/>
    <property type="project" value="InterPro"/>
</dbReference>
<evidence type="ECO:0000256" key="2">
    <source>
        <dbReference type="ARBA" id="ARBA00023027"/>
    </source>
</evidence>
<name>A0A1G6BR07_9HYPH</name>
<comment type="function">
    <text evidence="3">Involved in the oxidation of myo-inositol (MI) to 2-keto-myo-inositol (2KMI or 2-inosose).</text>
</comment>
<dbReference type="OrthoDB" id="9815825at2"/>
<feature type="domain" description="Gfo/Idh/MocA-like oxidoreductase N-terminal" evidence="4">
    <location>
        <begin position="3"/>
        <end position="123"/>
    </location>
</feature>
<evidence type="ECO:0000259" key="5">
    <source>
        <dbReference type="Pfam" id="PF22725"/>
    </source>
</evidence>
<dbReference type="InterPro" id="IPR023794">
    <property type="entry name" value="MI/DCI_dehydrogenase"/>
</dbReference>
<sequence>MTIKVGLIGAGVMGGDHARILSTSVGGAELVAVSDADRARAEAVAASYGGGVVADAEAVIGNDAVDAVIVASPDPTHKPLVLACLAAGKPVLCEKPLGLTTDECLEIIAAETALGKRLVQVGFMRRFDPGYVAMKTTLDSGDLGQALMLHCVHRNETAASYTTSENMIANTAVHEMDIARWLLGTDVARVTVVTPRPTRLARMQDPQILLFHMTDGVVVTVEVFVNCQYGYDVRGELVCEKGTATLTPPHDITLRQARHDGFGHPADWRPRFAEAYRVELQAWIDAAAGGPPAGASAWDGYAATAVAEAGLAALKSGATTEVTMADRPGLYD</sequence>
<dbReference type="GO" id="GO:0019310">
    <property type="term" value="P:inositol catabolic process"/>
    <property type="evidence" value="ECO:0007669"/>
    <property type="project" value="UniProtKB-UniRule"/>
</dbReference>
<comment type="catalytic activity">
    <reaction evidence="3">
        <text>myo-inositol + NAD(+) = scyllo-inosose + NADH + H(+)</text>
        <dbReference type="Rhea" id="RHEA:16949"/>
        <dbReference type="ChEBI" id="CHEBI:15378"/>
        <dbReference type="ChEBI" id="CHEBI:17268"/>
        <dbReference type="ChEBI" id="CHEBI:17811"/>
        <dbReference type="ChEBI" id="CHEBI:57540"/>
        <dbReference type="ChEBI" id="CHEBI:57945"/>
        <dbReference type="EC" id="1.1.1.18"/>
    </reaction>
</comment>
<organism evidence="6 7">
    <name type="scientific">Bauldia litoralis</name>
    <dbReference type="NCBI Taxonomy" id="665467"/>
    <lineage>
        <taxon>Bacteria</taxon>
        <taxon>Pseudomonadati</taxon>
        <taxon>Pseudomonadota</taxon>
        <taxon>Alphaproteobacteria</taxon>
        <taxon>Hyphomicrobiales</taxon>
        <taxon>Kaistiaceae</taxon>
        <taxon>Bauldia</taxon>
    </lineage>
</organism>
<dbReference type="HAMAP" id="MF_01671">
    <property type="entry name" value="IolG"/>
    <property type="match status" value="1"/>
</dbReference>
<dbReference type="EMBL" id="FMXQ01000003">
    <property type="protein sequence ID" value="SDB23036.1"/>
    <property type="molecule type" value="Genomic_DNA"/>
</dbReference>
<protein>
    <recommendedName>
        <fullName evidence="3">Inositol 2-dehydrogenase</fullName>
        <ecNumber evidence="3">1.1.1.18</ecNumber>
    </recommendedName>
    <alternativeName>
        <fullName evidence="3">Myo-inositol 2-dehydrogenase</fullName>
        <shortName evidence="3">MI 2-dehydrogenase</shortName>
    </alternativeName>
</protein>
<dbReference type="InterPro" id="IPR000683">
    <property type="entry name" value="Gfo/Idh/MocA-like_OxRdtase_N"/>
</dbReference>
<keyword evidence="1 3" id="KW-0560">Oxidoreductase</keyword>
<dbReference type="InterPro" id="IPR036291">
    <property type="entry name" value="NAD(P)-bd_dom_sf"/>
</dbReference>
<dbReference type="EC" id="1.1.1.18" evidence="3"/>
<accession>A0A1G6BR07</accession>
<evidence type="ECO:0000313" key="7">
    <source>
        <dbReference type="Proteomes" id="UP000199071"/>
    </source>
</evidence>
<dbReference type="Pfam" id="PF22725">
    <property type="entry name" value="GFO_IDH_MocA_C3"/>
    <property type="match status" value="1"/>
</dbReference>